<reference evidence="2" key="2">
    <citation type="submission" date="2025-09" db="UniProtKB">
        <authorList>
            <consortium name="Ensembl"/>
        </authorList>
    </citation>
    <scope>IDENTIFICATION</scope>
</reference>
<dbReference type="Pfam" id="PF14975">
    <property type="entry name" value="DUF4512"/>
    <property type="match status" value="1"/>
</dbReference>
<dbReference type="InterPro" id="IPR026776">
    <property type="entry name" value="UPF0729_C18orf32-like"/>
</dbReference>
<dbReference type="PANTHER" id="PTHR13456:SF0">
    <property type="entry name" value="UPF0729 PROTEIN C18ORF32"/>
    <property type="match status" value="1"/>
</dbReference>
<comment type="similarity">
    <text evidence="1">Belongs to the UPF0729 family.</text>
</comment>
<dbReference type="Ensembl" id="ENSSRHT00000007532.1">
    <property type="protein sequence ID" value="ENSSRHP00000007297.1"/>
    <property type="gene ID" value="ENSSRHG00000004340.1"/>
</dbReference>
<reference evidence="2" key="1">
    <citation type="submission" date="2025-08" db="UniProtKB">
        <authorList>
            <consortium name="Ensembl"/>
        </authorList>
    </citation>
    <scope>IDENTIFICATION</scope>
</reference>
<accession>A0A673FWC9</accession>
<sequence length="73" mass="8235">MVCIPYIVIPVLLWLYKRFLEPVLCPFISRVWSPAAVSKCLDESFMLLVVVFQAECNGSTANQPKTEADEKAD</sequence>
<keyword evidence="3" id="KW-1185">Reference proteome</keyword>
<name>A0A673FWC9_9TELE</name>
<proteinExistence type="inferred from homology"/>
<evidence type="ECO:0000313" key="2">
    <source>
        <dbReference type="Ensembl" id="ENSSRHP00000007297.1"/>
    </source>
</evidence>
<dbReference type="Proteomes" id="UP000472270">
    <property type="component" value="Unassembled WGS sequence"/>
</dbReference>
<organism evidence="2 3">
    <name type="scientific">Sinocyclocheilus rhinocerous</name>
    <dbReference type="NCBI Taxonomy" id="307959"/>
    <lineage>
        <taxon>Eukaryota</taxon>
        <taxon>Metazoa</taxon>
        <taxon>Chordata</taxon>
        <taxon>Craniata</taxon>
        <taxon>Vertebrata</taxon>
        <taxon>Euteleostomi</taxon>
        <taxon>Actinopterygii</taxon>
        <taxon>Neopterygii</taxon>
        <taxon>Teleostei</taxon>
        <taxon>Ostariophysi</taxon>
        <taxon>Cypriniformes</taxon>
        <taxon>Cyprinidae</taxon>
        <taxon>Cyprininae</taxon>
        <taxon>Sinocyclocheilus</taxon>
    </lineage>
</organism>
<dbReference type="PANTHER" id="PTHR13456">
    <property type="entry name" value="UPF0729 PROTEIN C18ORF32"/>
    <property type="match status" value="1"/>
</dbReference>
<protein>
    <submittedName>
        <fullName evidence="2">Uncharacterized protein</fullName>
    </submittedName>
</protein>
<dbReference type="AlphaFoldDB" id="A0A673FWC9"/>
<evidence type="ECO:0000256" key="1">
    <source>
        <dbReference type="ARBA" id="ARBA00007959"/>
    </source>
</evidence>
<evidence type="ECO:0000313" key="3">
    <source>
        <dbReference type="Proteomes" id="UP000472270"/>
    </source>
</evidence>